<dbReference type="EMBL" id="WJNH01000005">
    <property type="protein sequence ID" value="MRG86535.1"/>
    <property type="molecule type" value="Genomic_DNA"/>
</dbReference>
<name>A0A6G1X6K3_9BACI</name>
<keyword evidence="2" id="KW-1185">Reference proteome</keyword>
<evidence type="ECO:0000313" key="2">
    <source>
        <dbReference type="Proteomes" id="UP000480185"/>
    </source>
</evidence>
<protein>
    <submittedName>
        <fullName evidence="1">Uncharacterized protein</fullName>
    </submittedName>
</protein>
<organism evidence="1 2">
    <name type="scientific">Salinibacillus xinjiangensis</name>
    <dbReference type="NCBI Taxonomy" id="1229268"/>
    <lineage>
        <taxon>Bacteria</taxon>
        <taxon>Bacillati</taxon>
        <taxon>Bacillota</taxon>
        <taxon>Bacilli</taxon>
        <taxon>Bacillales</taxon>
        <taxon>Bacillaceae</taxon>
        <taxon>Salinibacillus</taxon>
    </lineage>
</organism>
<proteinExistence type="predicted"/>
<sequence>MSIKSYERSVIKMGLKSTIYKFLRIWNDVDAIRKGKIGKRVGRRASGKITGKAIRKLFK</sequence>
<dbReference type="AlphaFoldDB" id="A0A6G1X6K3"/>
<gene>
    <name evidence="1" type="ORF">GH754_09350</name>
</gene>
<evidence type="ECO:0000313" key="1">
    <source>
        <dbReference type="EMBL" id="MRG86535.1"/>
    </source>
</evidence>
<accession>A0A6G1X6K3</accession>
<reference evidence="1 2" key="1">
    <citation type="submission" date="2019-11" db="EMBL/GenBank/DDBJ databases">
        <authorList>
            <person name="Li J."/>
        </authorList>
    </citation>
    <scope>NUCLEOTIDE SEQUENCE [LARGE SCALE GENOMIC DNA]</scope>
    <source>
        <strain evidence="1 2">J4</strain>
    </source>
</reference>
<comment type="caution">
    <text evidence="1">The sequence shown here is derived from an EMBL/GenBank/DDBJ whole genome shotgun (WGS) entry which is preliminary data.</text>
</comment>
<dbReference type="Proteomes" id="UP000480185">
    <property type="component" value="Unassembled WGS sequence"/>
</dbReference>